<evidence type="ECO:0000313" key="1">
    <source>
        <dbReference type="EMBL" id="KAH9299420.1"/>
    </source>
</evidence>
<accession>A0AA38CF57</accession>
<proteinExistence type="predicted"/>
<feature type="non-terminal residue" evidence="1">
    <location>
        <position position="1"/>
    </location>
</feature>
<dbReference type="GO" id="GO:0009941">
    <property type="term" value="C:chloroplast envelope"/>
    <property type="evidence" value="ECO:0007669"/>
    <property type="project" value="TreeGrafter"/>
</dbReference>
<name>A0AA38CF57_TAXCH</name>
<gene>
    <name evidence="1" type="ORF">KI387_031102</name>
</gene>
<sequence length="243" mass="27567">IRSSTREKIDVQVGKMAIDLSIHAHGIRFQLSRVDFSCNKNVLLYRRAWKTKANPWLTMGFTKIIHDCNWKGAPRIKWRQKAVQNGLEDGHEFESSSPKLDVDRLLGVAEVICIVPSLVLSVGFVVQSAAHKFQNVGQGNGTQLQEVLSNLARRGGHDFSLIRRVNKLEEDVGSSVTIIRVLSRQLEKLGVRFRVTRRTLRDPINETASLAQKTSEAVRELAIHEDVLEKELREIQHILFAMQ</sequence>
<dbReference type="AlphaFoldDB" id="A0AA38CF57"/>
<evidence type="ECO:0000313" key="2">
    <source>
        <dbReference type="Proteomes" id="UP000824469"/>
    </source>
</evidence>
<comment type="caution">
    <text evidence="1">The sequence shown here is derived from an EMBL/GenBank/DDBJ whole genome shotgun (WGS) entry which is preliminary data.</text>
</comment>
<reference evidence="1 2" key="1">
    <citation type="journal article" date="2021" name="Nat. Plants">
        <title>The Taxus genome provides insights into paclitaxel biosynthesis.</title>
        <authorList>
            <person name="Xiong X."/>
            <person name="Gou J."/>
            <person name="Liao Q."/>
            <person name="Li Y."/>
            <person name="Zhou Q."/>
            <person name="Bi G."/>
            <person name="Li C."/>
            <person name="Du R."/>
            <person name="Wang X."/>
            <person name="Sun T."/>
            <person name="Guo L."/>
            <person name="Liang H."/>
            <person name="Lu P."/>
            <person name="Wu Y."/>
            <person name="Zhang Z."/>
            <person name="Ro D.K."/>
            <person name="Shang Y."/>
            <person name="Huang S."/>
            <person name="Yan J."/>
        </authorList>
    </citation>
    <scope>NUCLEOTIDE SEQUENCE [LARGE SCALE GENOMIC DNA]</scope>
    <source>
        <strain evidence="1">Ta-2019</strain>
    </source>
</reference>
<keyword evidence="2" id="KW-1185">Reference proteome</keyword>
<organism evidence="1 2">
    <name type="scientific">Taxus chinensis</name>
    <name type="common">Chinese yew</name>
    <name type="synonym">Taxus wallichiana var. chinensis</name>
    <dbReference type="NCBI Taxonomy" id="29808"/>
    <lineage>
        <taxon>Eukaryota</taxon>
        <taxon>Viridiplantae</taxon>
        <taxon>Streptophyta</taxon>
        <taxon>Embryophyta</taxon>
        <taxon>Tracheophyta</taxon>
        <taxon>Spermatophyta</taxon>
        <taxon>Pinopsida</taxon>
        <taxon>Pinidae</taxon>
        <taxon>Conifers II</taxon>
        <taxon>Cupressales</taxon>
        <taxon>Taxaceae</taxon>
        <taxon>Taxus</taxon>
    </lineage>
</organism>
<feature type="non-terminal residue" evidence="1">
    <location>
        <position position="243"/>
    </location>
</feature>
<dbReference type="Proteomes" id="UP000824469">
    <property type="component" value="Unassembled WGS sequence"/>
</dbReference>
<dbReference type="PANTHER" id="PTHR36408">
    <property type="entry name" value="TRANSMEMBRANE PROTEIN"/>
    <property type="match status" value="1"/>
</dbReference>
<dbReference type="PANTHER" id="PTHR36408:SF1">
    <property type="entry name" value="TRANSMEMBRANE PROTEIN"/>
    <property type="match status" value="1"/>
</dbReference>
<protein>
    <submittedName>
        <fullName evidence="1">Uncharacterized protein</fullName>
    </submittedName>
</protein>
<dbReference type="EMBL" id="JAHRHJ020000010">
    <property type="protein sequence ID" value="KAH9299420.1"/>
    <property type="molecule type" value="Genomic_DNA"/>
</dbReference>